<proteinExistence type="predicted"/>
<evidence type="ECO:0000313" key="1">
    <source>
        <dbReference type="EMBL" id="MBK1895147.1"/>
    </source>
</evidence>
<sequence>MEENMSKETYDTLYYYDEEGETGYDLSEVMLLENVNDSDRINKLVQLLNSEDKEIVYQAILILVSWNKKEGFSKLQQFINERWDKIENFDPHRIYGKDTAYDKFSHALKISVFNGNSETQLIPYIKEFLELYDGVFFESFFKDLLLSLNTLELYRTEIEKAVVQTVEAGEPYQASQLFPVLVKIDKSYFEKYKSYFEKLIPQDDRISYNIEEAVKLI</sequence>
<dbReference type="RefSeq" id="WP_200243875.1">
    <property type="nucleotide sequence ID" value="NZ_JAENHK010000005.1"/>
</dbReference>
<accession>A0ABS1FRV2</accession>
<comment type="caution">
    <text evidence="1">The sequence shown here is derived from an EMBL/GenBank/DDBJ whole genome shotgun (WGS) entry which is preliminary data.</text>
</comment>
<organism evidence="1 2">
    <name type="scientific">Chryseobacterium paridis</name>
    <dbReference type="NCBI Taxonomy" id="2800328"/>
    <lineage>
        <taxon>Bacteria</taxon>
        <taxon>Pseudomonadati</taxon>
        <taxon>Bacteroidota</taxon>
        <taxon>Flavobacteriia</taxon>
        <taxon>Flavobacteriales</taxon>
        <taxon>Weeksellaceae</taxon>
        <taxon>Chryseobacterium group</taxon>
        <taxon>Chryseobacterium</taxon>
    </lineage>
</organism>
<dbReference type="EMBL" id="JAENHK010000005">
    <property type="protein sequence ID" value="MBK1895147.1"/>
    <property type="molecule type" value="Genomic_DNA"/>
</dbReference>
<dbReference type="Proteomes" id="UP000628669">
    <property type="component" value="Unassembled WGS sequence"/>
</dbReference>
<keyword evidence="2" id="KW-1185">Reference proteome</keyword>
<name>A0ABS1FRV2_9FLAO</name>
<protein>
    <submittedName>
        <fullName evidence="1">Uncharacterized protein</fullName>
    </submittedName>
</protein>
<reference evidence="2" key="1">
    <citation type="submission" date="2021-01" db="EMBL/GenBank/DDBJ databases">
        <title>Genome public.</title>
        <authorList>
            <person name="Liu C."/>
            <person name="Sun Q."/>
        </authorList>
    </citation>
    <scope>NUCLEOTIDE SEQUENCE [LARGE SCALE GENOMIC DNA]</scope>
    <source>
        <strain evidence="2">YIM B02567</strain>
    </source>
</reference>
<evidence type="ECO:0000313" key="2">
    <source>
        <dbReference type="Proteomes" id="UP000628669"/>
    </source>
</evidence>
<gene>
    <name evidence="1" type="ORF">JHL15_05180</name>
</gene>